<protein>
    <submittedName>
        <fullName evidence="1">Uncharacterized protein</fullName>
    </submittedName>
</protein>
<keyword evidence="2" id="KW-1185">Reference proteome</keyword>
<dbReference type="EMBL" id="JYDJ01000004">
    <property type="protein sequence ID" value="KRX50690.1"/>
    <property type="molecule type" value="Genomic_DNA"/>
</dbReference>
<comment type="caution">
    <text evidence="1">The sequence shown here is derived from an EMBL/GenBank/DDBJ whole genome shotgun (WGS) entry which is preliminary data.</text>
</comment>
<name>A0A0V0UHK3_9BILA</name>
<reference evidence="1 2" key="1">
    <citation type="submission" date="2015-01" db="EMBL/GenBank/DDBJ databases">
        <title>Evolution of Trichinella species and genotypes.</title>
        <authorList>
            <person name="Korhonen P.K."/>
            <person name="Edoardo P."/>
            <person name="Giuseppe L.R."/>
            <person name="Gasser R.B."/>
        </authorList>
    </citation>
    <scope>NUCLEOTIDE SEQUENCE [LARGE SCALE GENOMIC DNA]</scope>
    <source>
        <strain evidence="1">ISS417</strain>
    </source>
</reference>
<evidence type="ECO:0000313" key="2">
    <source>
        <dbReference type="Proteomes" id="UP000055048"/>
    </source>
</evidence>
<accession>A0A0V0UHK3</accession>
<dbReference type="AlphaFoldDB" id="A0A0V0UHK3"/>
<organism evidence="1 2">
    <name type="scientific">Trichinella murrelli</name>
    <dbReference type="NCBI Taxonomy" id="144512"/>
    <lineage>
        <taxon>Eukaryota</taxon>
        <taxon>Metazoa</taxon>
        <taxon>Ecdysozoa</taxon>
        <taxon>Nematoda</taxon>
        <taxon>Enoplea</taxon>
        <taxon>Dorylaimia</taxon>
        <taxon>Trichinellida</taxon>
        <taxon>Trichinellidae</taxon>
        <taxon>Trichinella</taxon>
    </lineage>
</organism>
<proteinExistence type="predicted"/>
<sequence length="55" mass="6117">MEFVLRSEYHPAVFGDKQAVQFKKHCRQLTGTLPACAVLLDGKDGEYVEITSSSD</sequence>
<dbReference type="Proteomes" id="UP000055048">
    <property type="component" value="Unassembled WGS sequence"/>
</dbReference>
<gene>
    <name evidence="1" type="ORF">T05_1286</name>
</gene>
<evidence type="ECO:0000313" key="1">
    <source>
        <dbReference type="EMBL" id="KRX50690.1"/>
    </source>
</evidence>